<evidence type="ECO:0000313" key="2">
    <source>
        <dbReference type="EMBL" id="RKP07547.1"/>
    </source>
</evidence>
<accession>A0A4P9XNJ2</accession>
<evidence type="ECO:0000313" key="3">
    <source>
        <dbReference type="Proteomes" id="UP000271241"/>
    </source>
</evidence>
<dbReference type="AlphaFoldDB" id="A0A4P9XNJ2"/>
<evidence type="ECO:0000256" key="1">
    <source>
        <dbReference type="SAM" id="MobiDB-lite"/>
    </source>
</evidence>
<feature type="region of interest" description="Disordered" evidence="1">
    <location>
        <begin position="126"/>
        <end position="158"/>
    </location>
</feature>
<feature type="region of interest" description="Disordered" evidence="1">
    <location>
        <begin position="280"/>
        <end position="353"/>
    </location>
</feature>
<feature type="compositionally biased region" description="Polar residues" evidence="1">
    <location>
        <begin position="314"/>
        <end position="326"/>
    </location>
</feature>
<gene>
    <name evidence="2" type="ORF">THASP1DRAFT_30635</name>
</gene>
<reference evidence="3" key="1">
    <citation type="journal article" date="2018" name="Nat. Microbiol.">
        <title>Leveraging single-cell genomics to expand the fungal tree of life.</title>
        <authorList>
            <person name="Ahrendt S.R."/>
            <person name="Quandt C.A."/>
            <person name="Ciobanu D."/>
            <person name="Clum A."/>
            <person name="Salamov A."/>
            <person name="Andreopoulos B."/>
            <person name="Cheng J.F."/>
            <person name="Woyke T."/>
            <person name="Pelin A."/>
            <person name="Henrissat B."/>
            <person name="Reynolds N.K."/>
            <person name="Benny G.L."/>
            <person name="Smith M.E."/>
            <person name="James T.Y."/>
            <person name="Grigoriev I.V."/>
        </authorList>
    </citation>
    <scope>NUCLEOTIDE SEQUENCE [LARGE SCALE GENOMIC DNA]</scope>
    <source>
        <strain evidence="3">RSA 1356</strain>
    </source>
</reference>
<organism evidence="2 3">
    <name type="scientific">Thamnocephalis sphaerospora</name>
    <dbReference type="NCBI Taxonomy" id="78915"/>
    <lineage>
        <taxon>Eukaryota</taxon>
        <taxon>Fungi</taxon>
        <taxon>Fungi incertae sedis</taxon>
        <taxon>Zoopagomycota</taxon>
        <taxon>Zoopagomycotina</taxon>
        <taxon>Zoopagomycetes</taxon>
        <taxon>Zoopagales</taxon>
        <taxon>Sigmoideomycetaceae</taxon>
        <taxon>Thamnocephalis</taxon>
    </lineage>
</organism>
<feature type="compositionally biased region" description="Low complexity" evidence="1">
    <location>
        <begin position="143"/>
        <end position="155"/>
    </location>
</feature>
<dbReference type="Proteomes" id="UP000271241">
    <property type="component" value="Unassembled WGS sequence"/>
</dbReference>
<proteinExistence type="predicted"/>
<name>A0A4P9XNJ2_9FUNG</name>
<dbReference type="OrthoDB" id="5594568at2759"/>
<sequence>MLHRQLMADAHAHRGTVLATTHVAPLSNKSSMLSMTTATTSAASSRSVAAPARSSSLAAICRPSASFDHSLSERPAPLEHACRPSAFFEQRKSRHGSRKGKPSSRGSLWPVACLFKAFCKPLHARPQRPTSQAVQPVRDESHGPTAVGTTTARTTRTVHRRPGISRSAAVPAPICVVPVHDEALPPSPPPSPCFCALSGAVSTAFEHHPCCPLVNDVSHSVLDATWTDTSSLTTALTALTLRTYSTSAPTPLQPSTLPGRIPHTPSSIADRLRGWAHRGMRAHSPPKHRAHFRQRSSGSLGIARRDAAERADQLGNTTESCPSSPSMPRAWPARPSLPTLTAARPTHQRVQSTELPRAAEIYRSLPLKAQRQLFSPEERLVLAGRPDEVPLRRRFRRSSLCLDLSDGWNGDQSDETGTAVDRNNSSNYASYYHQRASLHRSCPSTPVTSDPSVQPDVHLATLAHDMHSSTAVPGREARSYYFYDDTRARRMLRRFRSRQRFDEMLWFGFAGEMEGEGRTLTVRVTLTPDVARSRDVL</sequence>
<feature type="compositionally biased region" description="Basic and acidic residues" evidence="1">
    <location>
        <begin position="303"/>
        <end position="312"/>
    </location>
</feature>
<protein>
    <submittedName>
        <fullName evidence="2">Uncharacterized protein</fullName>
    </submittedName>
</protein>
<keyword evidence="3" id="KW-1185">Reference proteome</keyword>
<dbReference type="EMBL" id="KZ992703">
    <property type="protein sequence ID" value="RKP07547.1"/>
    <property type="molecule type" value="Genomic_DNA"/>
</dbReference>
<feature type="compositionally biased region" description="Basic residues" evidence="1">
    <location>
        <begin position="280"/>
        <end position="294"/>
    </location>
</feature>